<comment type="similarity">
    <text evidence="3">Belongs to the aldo/keto reductase family. Aldo/keto reductase 2 subfamily.</text>
</comment>
<proteinExistence type="inferred from homology"/>
<name>A0A9P6SLQ8_9HELO</name>
<dbReference type="InterPro" id="IPR050523">
    <property type="entry name" value="AKR_Detox_Biosynth"/>
</dbReference>
<keyword evidence="1" id="KW-0521">NADP</keyword>
<protein>
    <submittedName>
        <fullName evidence="5">Norsolorinic acid reductase A</fullName>
    </submittedName>
</protein>
<dbReference type="Proteomes" id="UP000785200">
    <property type="component" value="Unassembled WGS sequence"/>
</dbReference>
<dbReference type="SUPFAM" id="SSF51430">
    <property type="entry name" value="NAD(P)-linked oxidoreductase"/>
    <property type="match status" value="1"/>
</dbReference>
<dbReference type="GO" id="GO:0016491">
    <property type="term" value="F:oxidoreductase activity"/>
    <property type="evidence" value="ECO:0007669"/>
    <property type="project" value="UniProtKB-KW"/>
</dbReference>
<dbReference type="OrthoDB" id="48988at2759"/>
<dbReference type="PANTHER" id="PTHR43364">
    <property type="entry name" value="NADH-SPECIFIC METHYLGLYOXAL REDUCTASE-RELATED"/>
    <property type="match status" value="1"/>
</dbReference>
<keyword evidence="6" id="KW-1185">Reference proteome</keyword>
<evidence type="ECO:0000313" key="6">
    <source>
        <dbReference type="Proteomes" id="UP000785200"/>
    </source>
</evidence>
<dbReference type="InterPro" id="IPR036812">
    <property type="entry name" value="NAD(P)_OxRdtase_dom_sf"/>
</dbReference>
<dbReference type="InterPro" id="IPR023210">
    <property type="entry name" value="NADP_OxRdtase_dom"/>
</dbReference>
<dbReference type="EMBL" id="VNKQ01000016">
    <property type="protein sequence ID" value="KAG0646118.1"/>
    <property type="molecule type" value="Genomic_DNA"/>
</dbReference>
<dbReference type="PANTHER" id="PTHR43364:SF7">
    <property type="entry name" value="NADP-DEPENDENT OXIDOREDUCTASE DOMAIN-CONTAINING PROTEIN-RELATED"/>
    <property type="match status" value="1"/>
</dbReference>
<evidence type="ECO:0000259" key="4">
    <source>
        <dbReference type="Pfam" id="PF00248"/>
    </source>
</evidence>
<gene>
    <name evidence="5" type="ORF">D0Z07_8082</name>
</gene>
<dbReference type="CDD" id="cd19146">
    <property type="entry name" value="AKR_AKR9A1-2"/>
    <property type="match status" value="1"/>
</dbReference>
<dbReference type="Gene3D" id="3.20.20.100">
    <property type="entry name" value="NADP-dependent oxidoreductase domain"/>
    <property type="match status" value="1"/>
</dbReference>
<organism evidence="5 6">
    <name type="scientific">Hyphodiscus hymeniophilus</name>
    <dbReference type="NCBI Taxonomy" id="353542"/>
    <lineage>
        <taxon>Eukaryota</taxon>
        <taxon>Fungi</taxon>
        <taxon>Dikarya</taxon>
        <taxon>Ascomycota</taxon>
        <taxon>Pezizomycotina</taxon>
        <taxon>Leotiomycetes</taxon>
        <taxon>Helotiales</taxon>
        <taxon>Hyphodiscaceae</taxon>
        <taxon>Hyphodiscus</taxon>
    </lineage>
</organism>
<evidence type="ECO:0000256" key="2">
    <source>
        <dbReference type="ARBA" id="ARBA00023002"/>
    </source>
</evidence>
<keyword evidence="2" id="KW-0560">Oxidoreductase</keyword>
<dbReference type="AlphaFoldDB" id="A0A9P6SLQ8"/>
<feature type="non-terminal residue" evidence="5">
    <location>
        <position position="1"/>
    </location>
</feature>
<feature type="domain" description="NADP-dependent oxidoreductase" evidence="4">
    <location>
        <begin position="31"/>
        <end position="332"/>
    </location>
</feature>
<comment type="caution">
    <text evidence="5">The sequence shown here is derived from an EMBL/GenBank/DDBJ whole genome shotgun (WGS) entry which is preliminary data.</text>
</comment>
<evidence type="ECO:0000313" key="5">
    <source>
        <dbReference type="EMBL" id="KAG0646118.1"/>
    </source>
</evidence>
<reference evidence="5" key="1">
    <citation type="submission" date="2019-07" db="EMBL/GenBank/DDBJ databases">
        <title>Hyphodiscus hymeniophilus genome sequencing and assembly.</title>
        <authorList>
            <person name="Kramer G."/>
            <person name="Nodwell J."/>
        </authorList>
    </citation>
    <scope>NUCLEOTIDE SEQUENCE</scope>
    <source>
        <strain evidence="5">ATCC 34498</strain>
    </source>
</reference>
<dbReference type="Pfam" id="PF00248">
    <property type="entry name" value="Aldo_ket_red"/>
    <property type="match status" value="1"/>
</dbReference>
<sequence>MANPFPVAPGPFSALHRHRILSPTAGVKVSPLCLGSMNFGNAWKAVMGDCDKETAFEMMDFFHAQGGNFIDTSNNYQGEESEEWIGEWMAERGVRDQMIIATKYTTFYATHLDEKAIRSNYGGNSAKSLHVSVKASLKKIRTDYIDVLYVHWWEYTTSVGELMHSLNSLVESGKVLYLGISDTPAWIVSKANEYARSHGLRPFSVYQGRWSAALRDFERDIIPMCEAEGMALAPWGALGGGNSKSEAQRAENSGRKFTRAGADRDNIVSAALEKIATRKRTLITSVALSYVMHKAPYVFPIVGGRTVDHLRGNIEALSLRLSEDDIKEIESAVPFDVGFPMNMLGHGPDPGRIEFDKVFLNHTSGHFDVIPPVK</sequence>
<accession>A0A9P6SLQ8</accession>
<evidence type="ECO:0000256" key="3">
    <source>
        <dbReference type="ARBA" id="ARBA00038157"/>
    </source>
</evidence>
<evidence type="ECO:0000256" key="1">
    <source>
        <dbReference type="ARBA" id="ARBA00022857"/>
    </source>
</evidence>